<keyword evidence="6" id="KW-1133">Transmembrane helix</keyword>
<evidence type="ECO:0000259" key="7">
    <source>
        <dbReference type="Pfam" id="PF13360"/>
    </source>
</evidence>
<evidence type="ECO:0000256" key="6">
    <source>
        <dbReference type="SAM" id="Phobius"/>
    </source>
</evidence>
<reference evidence="8 9" key="1">
    <citation type="journal article" date="2016" name="ISME J.">
        <title>Chasing the elusive Euryarchaeota class WSA2: genomes reveal a uniquely fastidious methyl-reducing methanogen.</title>
        <authorList>
            <person name="Nobu M.K."/>
            <person name="Narihiro T."/>
            <person name="Kuroda K."/>
            <person name="Mei R."/>
            <person name="Liu W.T."/>
        </authorList>
    </citation>
    <scope>NUCLEOTIDE SEQUENCE [LARGE SCALE GENOMIC DNA]</scope>
    <source>
        <strain evidence="8">B15fssc0709_Meth_Bin003</strain>
    </source>
</reference>
<dbReference type="Proteomes" id="UP000091929">
    <property type="component" value="Unassembled WGS sequence"/>
</dbReference>
<protein>
    <submittedName>
        <fullName evidence="8">Outer membrane biogenesis protein BamB</fullName>
    </submittedName>
</protein>
<proteinExistence type="predicted"/>
<dbReference type="PANTHER" id="PTHR12764">
    <property type="entry name" value="WD REPEAT DOMAIN-RELATED"/>
    <property type="match status" value="1"/>
</dbReference>
<evidence type="ECO:0000256" key="3">
    <source>
        <dbReference type="ARBA" id="ARBA00022737"/>
    </source>
</evidence>
<keyword evidence="5" id="KW-0966">Cell projection</keyword>
<dbReference type="InterPro" id="IPR002372">
    <property type="entry name" value="PQQ_rpt_dom"/>
</dbReference>
<gene>
    <name evidence="8" type="ORF">APG11_01787</name>
</gene>
<feature type="domain" description="Pyrrolo-quinoline quinone repeat" evidence="7">
    <location>
        <begin position="57"/>
        <end position="313"/>
    </location>
</feature>
<evidence type="ECO:0000256" key="2">
    <source>
        <dbReference type="ARBA" id="ARBA00022574"/>
    </source>
</evidence>
<dbReference type="Pfam" id="PF13360">
    <property type="entry name" value="PQQ_2"/>
    <property type="match status" value="1"/>
</dbReference>
<dbReference type="SMART" id="SM00320">
    <property type="entry name" value="WD40"/>
    <property type="match status" value="4"/>
</dbReference>
<dbReference type="SMART" id="SM00564">
    <property type="entry name" value="PQQ"/>
    <property type="match status" value="3"/>
</dbReference>
<evidence type="ECO:0000313" key="8">
    <source>
        <dbReference type="EMBL" id="KYC46592.1"/>
    </source>
</evidence>
<dbReference type="SUPFAM" id="SSF50998">
    <property type="entry name" value="Quinoprotein alcohol dehydrogenase-like"/>
    <property type="match status" value="1"/>
</dbReference>
<evidence type="ECO:0000313" key="9">
    <source>
        <dbReference type="Proteomes" id="UP000091929"/>
    </source>
</evidence>
<keyword evidence="2" id="KW-0853">WD repeat</keyword>
<keyword evidence="3" id="KW-0677">Repeat</keyword>
<dbReference type="InterPro" id="IPR011047">
    <property type="entry name" value="Quinoprotein_ADH-like_sf"/>
</dbReference>
<name>A0A150IP10_9EURY</name>
<keyword evidence="4" id="KW-0969">Cilium</keyword>
<keyword evidence="6" id="KW-0812">Transmembrane</keyword>
<evidence type="ECO:0000256" key="5">
    <source>
        <dbReference type="ARBA" id="ARBA00023273"/>
    </source>
</evidence>
<keyword evidence="6" id="KW-0472">Membrane</keyword>
<feature type="transmembrane region" description="Helical" evidence="6">
    <location>
        <begin position="327"/>
        <end position="345"/>
    </location>
</feature>
<evidence type="ECO:0000256" key="1">
    <source>
        <dbReference type="ARBA" id="ARBA00004138"/>
    </source>
</evidence>
<evidence type="ECO:0000256" key="4">
    <source>
        <dbReference type="ARBA" id="ARBA00023069"/>
    </source>
</evidence>
<organism evidence="8 9">
    <name type="scientific">Candidatus Methanofastidiosum methylothiophilum</name>
    <dbReference type="NCBI Taxonomy" id="1705564"/>
    <lineage>
        <taxon>Archaea</taxon>
        <taxon>Methanobacteriati</taxon>
        <taxon>Methanobacteriota</taxon>
        <taxon>Stenosarchaea group</taxon>
        <taxon>Candidatus Methanofastidiosia</taxon>
        <taxon>Candidatus Methanofastidiosales</taxon>
        <taxon>Candidatus Methanofastidiosaceae</taxon>
        <taxon>Candidatus Methanofastidiosum</taxon>
    </lineage>
</organism>
<dbReference type="InterPro" id="IPR039857">
    <property type="entry name" value="Ift122/121"/>
</dbReference>
<sequence>MKKLIIILLILGILSSSGIAFAEEKSDPVIWKYKTNSWATAVKTTEDGAYNAGSSIDGSLYLLDKSGAVLWKIDLGKRITSIVFSEDKSKLTAAVGERVYINSMSDGRNLGSFKSVKGGFLTSTPDTNYIGGSSSDIYAMVYKEGRPSWDYKTDGKVNSISLTPDGQTLAVASSDNHVYLIRAGMLLWKHDLKLPVISVESTPDSSYVVCGTGSFESDEEIQKDYRIFLFDGQGKLLWNQKIGYTVSSVSITPDGNYIAVGSWDNKVHIFSKSGEHLKEFKTDGKIWSVSITPDGKNVIAGSTDTYVYFLDVDSMQKPEKSSSFNPIYIAIPILIILAAGALIYTKKFKKK</sequence>
<comment type="caution">
    <text evidence="8">The sequence shown here is derived from an EMBL/GenBank/DDBJ whole genome shotgun (WGS) entry which is preliminary data.</text>
</comment>
<dbReference type="EMBL" id="LNGF01000057">
    <property type="protein sequence ID" value="KYC46592.1"/>
    <property type="molecule type" value="Genomic_DNA"/>
</dbReference>
<dbReference type="InterPro" id="IPR018391">
    <property type="entry name" value="PQQ_b-propeller_rpt"/>
</dbReference>
<dbReference type="InterPro" id="IPR001680">
    <property type="entry name" value="WD40_rpt"/>
</dbReference>
<dbReference type="AlphaFoldDB" id="A0A150IP10"/>
<dbReference type="InterPro" id="IPR015943">
    <property type="entry name" value="WD40/YVTN_repeat-like_dom_sf"/>
</dbReference>
<dbReference type="GO" id="GO:0030991">
    <property type="term" value="C:intraciliary transport particle A"/>
    <property type="evidence" value="ECO:0007669"/>
    <property type="project" value="TreeGrafter"/>
</dbReference>
<dbReference type="Gene3D" id="2.130.10.10">
    <property type="entry name" value="YVTN repeat-like/Quinoprotein amine dehydrogenase"/>
    <property type="match status" value="2"/>
</dbReference>
<dbReference type="PANTHER" id="PTHR12764:SF5">
    <property type="entry name" value="LD29485P"/>
    <property type="match status" value="1"/>
</dbReference>
<accession>A0A150IP10</accession>
<comment type="subcellular location">
    <subcellularLocation>
        <location evidence="1">Cell projection</location>
        <location evidence="1">Cilium</location>
    </subcellularLocation>
</comment>